<dbReference type="Proteomes" id="UP000297322">
    <property type="component" value="Unassembled WGS sequence"/>
</dbReference>
<gene>
    <name evidence="1" type="ORF">E4T65_12440</name>
</gene>
<protein>
    <submittedName>
        <fullName evidence="1">TIGR03757 family integrating conjugative element protein</fullName>
    </submittedName>
</protein>
<evidence type="ECO:0000313" key="1">
    <source>
        <dbReference type="EMBL" id="TFW43296.1"/>
    </source>
</evidence>
<proteinExistence type="predicted"/>
<dbReference type="NCBIfam" id="TIGR03757">
    <property type="entry name" value="conj_TIGR03757"/>
    <property type="match status" value="1"/>
</dbReference>
<dbReference type="Pfam" id="PF07511">
    <property type="entry name" value="DUF1525"/>
    <property type="match status" value="1"/>
</dbReference>
<organism evidence="1 2">
    <name type="scientific">Pseudomonas fluorescens</name>
    <dbReference type="NCBI Taxonomy" id="294"/>
    <lineage>
        <taxon>Bacteria</taxon>
        <taxon>Pseudomonadati</taxon>
        <taxon>Pseudomonadota</taxon>
        <taxon>Gammaproteobacteria</taxon>
        <taxon>Pseudomonadales</taxon>
        <taxon>Pseudomonadaceae</taxon>
        <taxon>Pseudomonas</taxon>
    </lineage>
</organism>
<name>A0A4Y9TLM5_PSEFL</name>
<evidence type="ECO:0000313" key="2">
    <source>
        <dbReference type="Proteomes" id="UP000297322"/>
    </source>
</evidence>
<comment type="caution">
    <text evidence="1">The sequence shown here is derived from an EMBL/GenBank/DDBJ whole genome shotgun (WGS) entry which is preliminary data.</text>
</comment>
<reference evidence="1 2" key="1">
    <citation type="submission" date="2019-03" db="EMBL/GenBank/DDBJ databases">
        <title>Biocontrol and xenobiotic degradation properties of endophytic Pseudomonas fluorescens strain BRZ63.</title>
        <authorList>
            <person name="Chlebek D.A."/>
            <person name="Pinski A."/>
            <person name="Zur J.P."/>
            <person name="Michalska J."/>
            <person name="Hupert-Kocurek K.T."/>
        </authorList>
    </citation>
    <scope>NUCLEOTIDE SEQUENCE [LARGE SCALE GENOMIC DNA]</scope>
    <source>
        <strain evidence="1 2">BRZ63</strain>
    </source>
</reference>
<dbReference type="AlphaFoldDB" id="A0A4Y9TLM5"/>
<sequence length="123" mass="13375">MPASGLIQAETWVISDRNLPVSVSAGVRVILLDKQVHLEKQLSEELPVDPNRAAATIQRYLSSPAGKRLQNDLASAQKGLTDAWSLGIEKIPAVVVDRRYVIYGEADVAKAVERINQARGSSQ</sequence>
<accession>A0A4Y9TLM5</accession>
<dbReference type="InterPro" id="IPR011090">
    <property type="entry name" value="Integr_conj_element_PFL4709"/>
</dbReference>
<dbReference type="EMBL" id="SPVI01000006">
    <property type="protein sequence ID" value="TFW43296.1"/>
    <property type="molecule type" value="Genomic_DNA"/>
</dbReference>